<gene>
    <name evidence="4" type="ORF">LSALG_LOCUS18942</name>
</gene>
<dbReference type="Proteomes" id="UP001177003">
    <property type="component" value="Chromosome 4"/>
</dbReference>
<evidence type="ECO:0000313" key="5">
    <source>
        <dbReference type="Proteomes" id="UP001177003"/>
    </source>
</evidence>
<dbReference type="GO" id="GO:0016787">
    <property type="term" value="F:hydrolase activity"/>
    <property type="evidence" value="ECO:0007669"/>
    <property type="project" value="UniProtKB-KW"/>
</dbReference>
<accession>A0AA36E1T2</accession>
<dbReference type="InterPro" id="IPR051601">
    <property type="entry name" value="Serine_prot/Carboxylest_S33"/>
</dbReference>
<dbReference type="InterPro" id="IPR000073">
    <property type="entry name" value="AB_hydrolase_1"/>
</dbReference>
<dbReference type="PANTHER" id="PTHR43248:SF2">
    <property type="entry name" value="PROLYL AMINOPEPTIDASE"/>
    <property type="match status" value="1"/>
</dbReference>
<dbReference type="AlphaFoldDB" id="A0AA36E1T2"/>
<dbReference type="Gene3D" id="3.40.50.1820">
    <property type="entry name" value="alpha/beta hydrolase"/>
    <property type="match status" value="1"/>
</dbReference>
<feature type="domain" description="AB hydrolase-1" evidence="3">
    <location>
        <begin position="14"/>
        <end position="104"/>
    </location>
</feature>
<proteinExistence type="inferred from homology"/>
<evidence type="ECO:0000313" key="4">
    <source>
        <dbReference type="EMBL" id="CAI9279118.1"/>
    </source>
</evidence>
<organism evidence="4 5">
    <name type="scientific">Lactuca saligna</name>
    <name type="common">Willowleaf lettuce</name>
    <dbReference type="NCBI Taxonomy" id="75948"/>
    <lineage>
        <taxon>Eukaryota</taxon>
        <taxon>Viridiplantae</taxon>
        <taxon>Streptophyta</taxon>
        <taxon>Embryophyta</taxon>
        <taxon>Tracheophyta</taxon>
        <taxon>Spermatophyta</taxon>
        <taxon>Magnoliopsida</taxon>
        <taxon>eudicotyledons</taxon>
        <taxon>Gunneridae</taxon>
        <taxon>Pentapetalae</taxon>
        <taxon>asterids</taxon>
        <taxon>campanulids</taxon>
        <taxon>Asterales</taxon>
        <taxon>Asteraceae</taxon>
        <taxon>Cichorioideae</taxon>
        <taxon>Cichorieae</taxon>
        <taxon>Lactucinae</taxon>
        <taxon>Lactuca</taxon>
    </lineage>
</organism>
<dbReference type="PANTHER" id="PTHR43248">
    <property type="entry name" value="2-SUCCINYL-6-HYDROXY-2,4-CYCLOHEXADIENE-1-CARBOXYLATE SYNTHASE"/>
    <property type="match status" value="1"/>
</dbReference>
<keyword evidence="2" id="KW-0378">Hydrolase</keyword>
<name>A0AA36E1T2_LACSI</name>
<keyword evidence="5" id="KW-1185">Reference proteome</keyword>
<dbReference type="SUPFAM" id="SSF53474">
    <property type="entry name" value="alpha/beta-Hydrolases"/>
    <property type="match status" value="1"/>
</dbReference>
<dbReference type="Pfam" id="PF00561">
    <property type="entry name" value="Abhydrolase_1"/>
    <property type="match status" value="1"/>
</dbReference>
<evidence type="ECO:0000256" key="2">
    <source>
        <dbReference type="ARBA" id="ARBA00022801"/>
    </source>
</evidence>
<sequence length="268" mass="30112">MSFFSRLKHYLKYFRADNIVNDVEFIRKHLVPDAAPWKLLGYSFGGFCGVTYLSFAPQGLKQVFLTGGIPPIKDGCTVETVYKACIDPIVLQNEKYYKRYPQDIQIIRDVVIHLAEPEGGGVRVPLPSGGILTPRGFTGLGASAGFERLKEWDPVIVPGSMKQISYYFLNCFERWLSFDTNPLYALLHESIYCQGAASQWAAHRVPVAAAVYYEDMFVNFNVTIEMSKEIGGIRLWVTNEYMHSGLGDGATHVLDHLMGLLNGKKPLF</sequence>
<dbReference type="EMBL" id="OX465080">
    <property type="protein sequence ID" value="CAI9279118.1"/>
    <property type="molecule type" value="Genomic_DNA"/>
</dbReference>
<protein>
    <recommendedName>
        <fullName evidence="3">AB hydrolase-1 domain-containing protein</fullName>
    </recommendedName>
</protein>
<evidence type="ECO:0000259" key="3">
    <source>
        <dbReference type="Pfam" id="PF00561"/>
    </source>
</evidence>
<reference evidence="4" key="1">
    <citation type="submission" date="2023-04" db="EMBL/GenBank/DDBJ databases">
        <authorList>
            <person name="Vijverberg K."/>
            <person name="Xiong W."/>
            <person name="Schranz E."/>
        </authorList>
    </citation>
    <scope>NUCLEOTIDE SEQUENCE</scope>
</reference>
<evidence type="ECO:0000256" key="1">
    <source>
        <dbReference type="ARBA" id="ARBA00010088"/>
    </source>
</evidence>
<comment type="similarity">
    <text evidence="1">Belongs to the peptidase S33 family.</text>
</comment>
<dbReference type="InterPro" id="IPR029058">
    <property type="entry name" value="AB_hydrolase_fold"/>
</dbReference>